<evidence type="ECO:0000256" key="3">
    <source>
        <dbReference type="ARBA" id="ARBA00004947"/>
    </source>
</evidence>
<keyword evidence="7 9" id="KW-0520">NAD</keyword>
<protein>
    <recommendedName>
        <fullName evidence="6 9">UDP-glucose 4-epimerase</fullName>
        <ecNumber evidence="5 9">5.1.3.2</ecNumber>
    </recommendedName>
</protein>
<dbReference type="InterPro" id="IPR005886">
    <property type="entry name" value="UDP_G4E"/>
</dbReference>
<dbReference type="eggNOG" id="COG1087">
    <property type="taxonomic scope" value="Bacteria"/>
</dbReference>
<evidence type="ECO:0000256" key="6">
    <source>
        <dbReference type="ARBA" id="ARBA00018569"/>
    </source>
</evidence>
<keyword evidence="8 9" id="KW-0413">Isomerase</keyword>
<evidence type="ECO:0000256" key="2">
    <source>
        <dbReference type="ARBA" id="ARBA00001911"/>
    </source>
</evidence>
<dbReference type="Gene3D" id="3.90.25.10">
    <property type="entry name" value="UDP-galactose 4-epimerase, domain 1"/>
    <property type="match status" value="1"/>
</dbReference>
<comment type="pathway">
    <text evidence="3 9">Carbohydrate metabolism; galactose metabolism.</text>
</comment>
<evidence type="ECO:0000256" key="8">
    <source>
        <dbReference type="ARBA" id="ARBA00023235"/>
    </source>
</evidence>
<dbReference type="EC" id="5.1.3.2" evidence="5 9"/>
<dbReference type="InterPro" id="IPR036291">
    <property type="entry name" value="NAD(P)-bd_dom_sf"/>
</dbReference>
<dbReference type="GO" id="GO:0006012">
    <property type="term" value="P:galactose metabolic process"/>
    <property type="evidence" value="ECO:0007669"/>
    <property type="project" value="UniProtKB-UniPathway"/>
</dbReference>
<name>Q07IN8_RHOP5</name>
<dbReference type="Pfam" id="PF16363">
    <property type="entry name" value="GDP_Man_Dehyd"/>
    <property type="match status" value="1"/>
</dbReference>
<accession>Q07IN8</accession>
<dbReference type="SUPFAM" id="SSF51735">
    <property type="entry name" value="NAD(P)-binding Rossmann-fold domains"/>
    <property type="match status" value="1"/>
</dbReference>
<dbReference type="InterPro" id="IPR016040">
    <property type="entry name" value="NAD(P)-bd_dom"/>
</dbReference>
<dbReference type="UniPathway" id="UPA00214"/>
<comment type="subunit">
    <text evidence="9">Homodimer.</text>
</comment>
<dbReference type="CDD" id="cd05247">
    <property type="entry name" value="UDP_G4E_1_SDR_e"/>
    <property type="match status" value="1"/>
</dbReference>
<comment type="similarity">
    <text evidence="4 9">Belongs to the NAD(P)-dependent epimerase/dehydratase family.</text>
</comment>
<evidence type="ECO:0000256" key="7">
    <source>
        <dbReference type="ARBA" id="ARBA00023027"/>
    </source>
</evidence>
<evidence type="ECO:0000256" key="1">
    <source>
        <dbReference type="ARBA" id="ARBA00000083"/>
    </source>
</evidence>
<comment type="catalytic activity">
    <reaction evidence="1 9">
        <text>UDP-alpha-D-glucose = UDP-alpha-D-galactose</text>
        <dbReference type="Rhea" id="RHEA:22168"/>
        <dbReference type="ChEBI" id="CHEBI:58885"/>
        <dbReference type="ChEBI" id="CHEBI:66914"/>
        <dbReference type="EC" id="5.1.3.2"/>
    </reaction>
</comment>
<keyword evidence="9" id="KW-0119">Carbohydrate metabolism</keyword>
<evidence type="ECO:0000256" key="9">
    <source>
        <dbReference type="RuleBase" id="RU366046"/>
    </source>
</evidence>
<sequence>MILVTGGAGYIGSHACVELLNAGHQVVVLDNLVNSSRQSLDRVERIAGRPLIFQQGDIRDRAMLTDLMRRHGVRAVMHFAGLKAVGESVEKPIIYYDSNVGGTLALLSAMTDAGVTRLVFSSSATVYGEPQKLPLDESHPLSATNPYGRSKLMIEDILRDHHLAAPDWSIAILRYFNPVGAHESGLIGESPLGVPNNLLPFVAQVAIGRRERLNVWGNDYPTPDGTGVRDYIHVVDVAIGHVMALDKLRRAELLTLNLGTGTGTSVLQIVEAFAKASGREIPVVVAPRRPGDVASCYADAAAAEQSLGWKARRSLAQMCADHWRWQHTNPNGYEPDEAS</sequence>
<evidence type="ECO:0000259" key="10">
    <source>
        <dbReference type="Pfam" id="PF16363"/>
    </source>
</evidence>
<evidence type="ECO:0000256" key="5">
    <source>
        <dbReference type="ARBA" id="ARBA00013189"/>
    </source>
</evidence>
<reference evidence="11" key="1">
    <citation type="submission" date="2006-09" db="EMBL/GenBank/DDBJ databases">
        <title>Complete sequence of Rhodopseudomonas palustris BisA53.</title>
        <authorList>
            <consortium name="US DOE Joint Genome Institute"/>
            <person name="Copeland A."/>
            <person name="Lucas S."/>
            <person name="Lapidus A."/>
            <person name="Barry K."/>
            <person name="Detter J.C."/>
            <person name="Glavina del Rio T."/>
            <person name="Hammon N."/>
            <person name="Israni S."/>
            <person name="Dalin E."/>
            <person name="Tice H."/>
            <person name="Pitluck S."/>
            <person name="Chain P."/>
            <person name="Malfatti S."/>
            <person name="Shin M."/>
            <person name="Vergez L."/>
            <person name="Schmutz J."/>
            <person name="Larimer F."/>
            <person name="Land M."/>
            <person name="Hauser L."/>
            <person name="Pelletier D.A."/>
            <person name="Kyrpides N."/>
            <person name="Kim E."/>
            <person name="Harwood C.S."/>
            <person name="Oda Y."/>
            <person name="Richardson P."/>
        </authorList>
    </citation>
    <scope>NUCLEOTIDE SEQUENCE [LARGE SCALE GENOMIC DNA]</scope>
    <source>
        <strain evidence="11">BisA53</strain>
    </source>
</reference>
<dbReference type="GO" id="GO:0005829">
    <property type="term" value="C:cytosol"/>
    <property type="evidence" value="ECO:0007669"/>
    <property type="project" value="TreeGrafter"/>
</dbReference>
<dbReference type="AlphaFoldDB" id="Q07IN8"/>
<feature type="domain" description="NAD(P)-binding" evidence="10">
    <location>
        <begin position="3"/>
        <end position="321"/>
    </location>
</feature>
<dbReference type="HOGENOM" id="CLU_007383_1_10_5"/>
<dbReference type="STRING" id="316055.RPE_4271"/>
<dbReference type="PANTHER" id="PTHR43725">
    <property type="entry name" value="UDP-GLUCOSE 4-EPIMERASE"/>
    <property type="match status" value="1"/>
</dbReference>
<dbReference type="OrthoDB" id="9801785at2"/>
<organism evidence="11">
    <name type="scientific">Rhodopseudomonas palustris (strain BisA53)</name>
    <dbReference type="NCBI Taxonomy" id="316055"/>
    <lineage>
        <taxon>Bacteria</taxon>
        <taxon>Pseudomonadati</taxon>
        <taxon>Pseudomonadota</taxon>
        <taxon>Alphaproteobacteria</taxon>
        <taxon>Hyphomicrobiales</taxon>
        <taxon>Nitrobacteraceae</taxon>
        <taxon>Rhodopseudomonas</taxon>
    </lineage>
</organism>
<dbReference type="PANTHER" id="PTHR43725:SF47">
    <property type="entry name" value="UDP-GLUCOSE 4-EPIMERASE"/>
    <property type="match status" value="1"/>
</dbReference>
<dbReference type="KEGG" id="rpe:RPE_4271"/>
<evidence type="ECO:0000256" key="4">
    <source>
        <dbReference type="ARBA" id="ARBA00007637"/>
    </source>
</evidence>
<gene>
    <name evidence="11" type="ordered locus">RPE_4271</name>
</gene>
<comment type="cofactor">
    <cofactor evidence="2 9">
        <name>NAD(+)</name>
        <dbReference type="ChEBI" id="CHEBI:57540"/>
    </cofactor>
</comment>
<proteinExistence type="inferred from homology"/>
<dbReference type="Gene3D" id="3.40.50.720">
    <property type="entry name" value="NAD(P)-binding Rossmann-like Domain"/>
    <property type="match status" value="1"/>
</dbReference>
<dbReference type="EMBL" id="CP000463">
    <property type="protein sequence ID" value="ABJ08196.1"/>
    <property type="molecule type" value="Genomic_DNA"/>
</dbReference>
<dbReference type="GO" id="GO:0003978">
    <property type="term" value="F:UDP-glucose 4-epimerase activity"/>
    <property type="evidence" value="ECO:0007669"/>
    <property type="project" value="UniProtKB-UniRule"/>
</dbReference>
<dbReference type="NCBIfam" id="NF007956">
    <property type="entry name" value="PRK10675.1"/>
    <property type="match status" value="1"/>
</dbReference>
<evidence type="ECO:0000313" key="11">
    <source>
        <dbReference type="EMBL" id="ABJ08196.1"/>
    </source>
</evidence>
<dbReference type="NCBIfam" id="TIGR01179">
    <property type="entry name" value="galE"/>
    <property type="match status" value="1"/>
</dbReference>